<keyword evidence="2 3" id="KW-0732">Signal</keyword>
<dbReference type="EMBL" id="CP136336">
    <property type="protein sequence ID" value="WOB08572.1"/>
    <property type="molecule type" value="Genomic_DNA"/>
</dbReference>
<dbReference type="Gene3D" id="3.40.50.2300">
    <property type="match status" value="2"/>
</dbReference>
<evidence type="ECO:0000313" key="6">
    <source>
        <dbReference type="Proteomes" id="UP001303946"/>
    </source>
</evidence>
<reference evidence="5 6" key="1">
    <citation type="submission" date="2023-10" db="EMBL/GenBank/DDBJ databases">
        <title>Bacteria for the degradation of biodegradable plastic PBAT(Polybutylene adipate terephthalate).</title>
        <authorList>
            <person name="Weon H.-Y."/>
            <person name="Yeon J."/>
        </authorList>
    </citation>
    <scope>NUCLEOTIDE SEQUENCE [LARGE SCALE GENOMIC DNA]</scope>
    <source>
        <strain evidence="5 6">SBD 7-3</strain>
    </source>
</reference>
<name>A0ABZ0CUB4_9BURK</name>
<dbReference type="Proteomes" id="UP001303946">
    <property type="component" value="Chromosome"/>
</dbReference>
<evidence type="ECO:0000259" key="4">
    <source>
        <dbReference type="Pfam" id="PF13458"/>
    </source>
</evidence>
<dbReference type="InterPro" id="IPR028082">
    <property type="entry name" value="Peripla_BP_I"/>
</dbReference>
<dbReference type="PANTHER" id="PTHR47235:SF1">
    <property type="entry name" value="BLR6548 PROTEIN"/>
    <property type="match status" value="1"/>
</dbReference>
<dbReference type="InterPro" id="IPR006311">
    <property type="entry name" value="TAT_signal"/>
</dbReference>
<dbReference type="PROSITE" id="PS51318">
    <property type="entry name" value="TAT"/>
    <property type="match status" value="1"/>
</dbReference>
<feature type="chain" id="PRO_5047156352" evidence="3">
    <location>
        <begin position="31"/>
        <end position="386"/>
    </location>
</feature>
<organism evidence="5 6">
    <name type="scientific">Piscinibacter gummiphilus</name>
    <dbReference type="NCBI Taxonomy" id="946333"/>
    <lineage>
        <taxon>Bacteria</taxon>
        <taxon>Pseudomonadati</taxon>
        <taxon>Pseudomonadota</taxon>
        <taxon>Betaproteobacteria</taxon>
        <taxon>Burkholderiales</taxon>
        <taxon>Sphaerotilaceae</taxon>
        <taxon>Piscinibacter</taxon>
    </lineage>
</organism>
<accession>A0ABZ0CUB4</accession>
<comment type="similarity">
    <text evidence="1">Belongs to the leucine-binding protein family.</text>
</comment>
<feature type="signal peptide" evidence="3">
    <location>
        <begin position="1"/>
        <end position="30"/>
    </location>
</feature>
<sequence length="386" mass="40654">MTMNRRLFLSRSAQTATALGVAAWLPNSQAAVEAMSSKHITFGSSLPLTGPLGASGKEHVMGIQAAFAAVNRAGGVHGRELRLITMDDAYVPAKSAENVKQMVAENSVMALVSQVGTPNTAALLPIIEKAGLPLVGPITGSGALRNPQLRNVFHIRPSYGEEVTRMVEQLVKMGLSNIAFVYLDNPFGKEVLAQGKAALAAAKLTASGEFALAFDGKNAAEVAQRVEDSRAGAVFLATTGAGVTDFVIALRGAMGSIPIVGLSVTYTDLPRLGKDRALGLAMASVFPSFKSKKFALIREHQADMDAMKFEAPTGSAVESWINARVLIEGVRRAGRDLNRDKLRASLAGIRGFEVGELVINFSAAAPYVGTLPVKLGVMGPDLTLRV</sequence>
<proteinExistence type="inferred from homology"/>
<evidence type="ECO:0000256" key="2">
    <source>
        <dbReference type="ARBA" id="ARBA00022729"/>
    </source>
</evidence>
<gene>
    <name evidence="5" type="ORF">RXV79_00630</name>
</gene>
<dbReference type="SUPFAM" id="SSF53822">
    <property type="entry name" value="Periplasmic binding protein-like I"/>
    <property type="match status" value="1"/>
</dbReference>
<dbReference type="CDD" id="cd06326">
    <property type="entry name" value="PBP1_ABC_ligand_binding-like"/>
    <property type="match status" value="1"/>
</dbReference>
<dbReference type="RefSeq" id="WP_316701354.1">
    <property type="nucleotide sequence ID" value="NZ_CP136336.1"/>
</dbReference>
<protein>
    <submittedName>
        <fullName evidence="5">ABC transporter substrate-binding protein</fullName>
    </submittedName>
</protein>
<dbReference type="Pfam" id="PF13458">
    <property type="entry name" value="Peripla_BP_6"/>
    <property type="match status" value="1"/>
</dbReference>
<dbReference type="InterPro" id="IPR028081">
    <property type="entry name" value="Leu-bd"/>
</dbReference>
<evidence type="ECO:0000256" key="3">
    <source>
        <dbReference type="SAM" id="SignalP"/>
    </source>
</evidence>
<keyword evidence="6" id="KW-1185">Reference proteome</keyword>
<feature type="domain" description="Leucine-binding protein" evidence="4">
    <location>
        <begin position="40"/>
        <end position="353"/>
    </location>
</feature>
<dbReference type="PANTHER" id="PTHR47235">
    <property type="entry name" value="BLR6548 PROTEIN"/>
    <property type="match status" value="1"/>
</dbReference>
<evidence type="ECO:0000313" key="5">
    <source>
        <dbReference type="EMBL" id="WOB08572.1"/>
    </source>
</evidence>
<evidence type="ECO:0000256" key="1">
    <source>
        <dbReference type="ARBA" id="ARBA00010062"/>
    </source>
</evidence>